<dbReference type="EMBL" id="CP017613">
    <property type="protein sequence ID" value="ATW34200.1"/>
    <property type="molecule type" value="Genomic_DNA"/>
</dbReference>
<sequence>MSVTAKIFTTGRSQAVRLPMEFRFQGSEVFIRRDPETGDVVLSPKPASWQDFFVLADSTDIPDDFMRDRDHLPEEKRNLF</sequence>
<dbReference type="GeneID" id="66260770"/>
<evidence type="ECO:0000259" key="3">
    <source>
        <dbReference type="PROSITE" id="PS51740"/>
    </source>
</evidence>
<dbReference type="PROSITE" id="PS51740">
    <property type="entry name" value="SPOVT_ABRB"/>
    <property type="match status" value="1"/>
</dbReference>
<reference evidence="4" key="2">
    <citation type="submission" date="2017-08" db="EMBL/GenBank/DDBJ databases">
        <title>Genome sequence of Candidatus Hamiltonella defensa from Acyrthosiphon pisum strain MI47.</title>
        <authorList>
            <person name="Patel V.A."/>
            <person name="Chevignon G."/>
            <person name="Russell J.A."/>
            <person name="Oliver K.M."/>
        </authorList>
    </citation>
    <scope>NUCLEOTIDE SEQUENCE</scope>
    <source>
        <strain evidence="4">MI47</strain>
    </source>
</reference>
<evidence type="ECO:0000313" key="6">
    <source>
        <dbReference type="EMBL" id="ATW34200.1"/>
    </source>
</evidence>
<dbReference type="InterPro" id="IPR051734">
    <property type="entry name" value="VapB_TA_antitoxins"/>
</dbReference>
<dbReference type="Gene3D" id="2.10.260.10">
    <property type="match status" value="1"/>
</dbReference>
<reference evidence="5" key="4">
    <citation type="journal article" date="2018" name="Genome Biol. Evol.">
        <title>Culture-Facilitated Comparative Genomics of the Facultative Symbiont Hamiltonella defensa.</title>
        <authorList>
            <person name="Chevignon G."/>
            <person name="Boyd B.M."/>
            <person name="Brandt J.W."/>
            <person name="Oliver K.M."/>
            <person name="Strand M.R."/>
        </authorList>
    </citation>
    <scope>NUCLEOTIDE SEQUENCE</scope>
    <source>
        <strain evidence="5">A2C</strain>
        <strain evidence="6">ZA17</strain>
    </source>
</reference>
<dbReference type="Proteomes" id="UP000792865">
    <property type="component" value="Chromosome"/>
</dbReference>
<evidence type="ECO:0000313" key="5">
    <source>
        <dbReference type="EMBL" id="ATW30256.1"/>
    </source>
</evidence>
<comment type="similarity">
    <text evidence="1">Belongs to the VapB family.</text>
</comment>
<dbReference type="Pfam" id="PF04014">
    <property type="entry name" value="MazE_antitoxin"/>
    <property type="match status" value="1"/>
</dbReference>
<dbReference type="OMA" id="LPMEFRF"/>
<dbReference type="SUPFAM" id="SSF89447">
    <property type="entry name" value="AbrB/MazE/MraZ-like"/>
    <property type="match status" value="1"/>
</dbReference>
<dbReference type="RefSeq" id="WP_015873471.1">
    <property type="nucleotide sequence ID" value="NZ_CADIJI010000034.1"/>
</dbReference>
<evidence type="ECO:0000313" key="7">
    <source>
        <dbReference type="Proteomes" id="UP000229055"/>
    </source>
</evidence>
<dbReference type="AlphaFoldDB" id="A0A2D3T388"/>
<accession>A0A2D3T388</accession>
<dbReference type="InterPro" id="IPR047976">
    <property type="entry name" value="Anti_VapB2-like"/>
</dbReference>
<reference evidence="7 8" key="3">
    <citation type="submission" date="2017-11" db="EMBL/GenBank/DDBJ databases">
        <title>PacBio sequencing of new strain of the secondary endosymbiont Candidatus Hamiltonella defensa.</title>
        <authorList>
            <person name="Strand M.R."/>
            <person name="Oliver K."/>
        </authorList>
    </citation>
    <scope>NUCLEOTIDE SEQUENCE [LARGE SCALE GENOMIC DNA]</scope>
    <source>
        <strain evidence="8">A2C</strain>
        <strain evidence="7">ZA17</strain>
    </source>
</reference>
<dbReference type="Proteomes" id="UP000229055">
    <property type="component" value="Chromosome"/>
</dbReference>
<evidence type="ECO:0000256" key="2">
    <source>
        <dbReference type="PROSITE-ProRule" id="PRU01076"/>
    </source>
</evidence>
<dbReference type="PANTHER" id="PTHR37550">
    <property type="entry name" value="ANTITOXIN VAPB1"/>
    <property type="match status" value="1"/>
</dbReference>
<dbReference type="PANTHER" id="PTHR37550:SF3">
    <property type="entry name" value="ANTITOXIN VAPB1"/>
    <property type="match status" value="1"/>
</dbReference>
<evidence type="ECO:0000313" key="4">
    <source>
        <dbReference type="EMBL" id="ASV33920.1"/>
    </source>
</evidence>
<dbReference type="SMART" id="SM00966">
    <property type="entry name" value="SpoVT_AbrB"/>
    <property type="match status" value="1"/>
</dbReference>
<feature type="domain" description="SpoVT-AbrB" evidence="3">
    <location>
        <begin position="5"/>
        <end position="47"/>
    </location>
</feature>
<dbReference type="GO" id="GO:0003677">
    <property type="term" value="F:DNA binding"/>
    <property type="evidence" value="ECO:0007669"/>
    <property type="project" value="UniProtKB-UniRule"/>
</dbReference>
<evidence type="ECO:0000256" key="1">
    <source>
        <dbReference type="ARBA" id="ARBA00007924"/>
    </source>
</evidence>
<reference evidence="7 8" key="1">
    <citation type="submission" date="2016-10" db="EMBL/GenBank/DDBJ databases">
        <authorList>
            <person name="Chevignon G."/>
        </authorList>
    </citation>
    <scope>NUCLEOTIDE SEQUENCE [LARGE SCALE GENOMIC DNA]</scope>
    <source>
        <strain evidence="8">A2C</strain>
        <strain evidence="7">ZA17</strain>
    </source>
</reference>
<keyword evidence="2 4" id="KW-0238">DNA-binding</keyword>
<dbReference type="NCBIfam" id="NF040493">
    <property type="entry name" value="TA_anti_VapB"/>
    <property type="match status" value="1"/>
</dbReference>
<organism evidence="5 8">
    <name type="scientific">Candidatus Williamhamiltonella defendens</name>
    <dbReference type="NCBI Taxonomy" id="138072"/>
    <lineage>
        <taxon>Bacteria</taxon>
        <taxon>Pseudomonadati</taxon>
        <taxon>Pseudomonadota</taxon>
        <taxon>Gammaproteobacteria</taxon>
        <taxon>Enterobacterales</taxon>
        <taxon>Enterobacteriaceae</taxon>
        <taxon>aphid secondary symbionts</taxon>
        <taxon>Candidatus Williamhamiltonella</taxon>
    </lineage>
</organism>
<dbReference type="EMBL" id="CP022932">
    <property type="protein sequence ID" value="ASV33920.1"/>
    <property type="molecule type" value="Genomic_DNA"/>
</dbReference>
<dbReference type="InterPro" id="IPR037914">
    <property type="entry name" value="SpoVT-AbrB_sf"/>
</dbReference>
<name>A0A2D3T388_9ENTR</name>
<protein>
    <submittedName>
        <fullName evidence="5">AbrB family transcriptional regulator</fullName>
    </submittedName>
    <submittedName>
        <fullName evidence="4">AbrB/MazE/SpoVT family DNA-binding domain-containing protein</fullName>
    </submittedName>
</protein>
<dbReference type="InterPro" id="IPR007159">
    <property type="entry name" value="SpoVT-AbrB_dom"/>
</dbReference>
<proteinExistence type="inferred from homology"/>
<gene>
    <name evidence="5" type="ORF">BJP41_07915</name>
    <name evidence="6" type="ORF">BJP43_07955</name>
    <name evidence="4" type="ORF">CJJ18_07900</name>
</gene>
<dbReference type="EMBL" id="CP017606">
    <property type="protein sequence ID" value="ATW30256.1"/>
    <property type="molecule type" value="Genomic_DNA"/>
</dbReference>
<evidence type="ECO:0000313" key="8">
    <source>
        <dbReference type="Proteomes" id="UP000230008"/>
    </source>
</evidence>
<dbReference type="Proteomes" id="UP000230008">
    <property type="component" value="Chromosome"/>
</dbReference>